<organism evidence="2 3">
    <name type="scientific">Saonia flava</name>
    <dbReference type="NCBI Taxonomy" id="523696"/>
    <lineage>
        <taxon>Bacteria</taxon>
        <taxon>Pseudomonadati</taxon>
        <taxon>Bacteroidota</taxon>
        <taxon>Flavobacteriia</taxon>
        <taxon>Flavobacteriales</taxon>
        <taxon>Flavobacteriaceae</taxon>
        <taxon>Saonia</taxon>
    </lineage>
</organism>
<dbReference type="Proteomes" id="UP000590442">
    <property type="component" value="Unassembled WGS sequence"/>
</dbReference>
<keyword evidence="1" id="KW-0812">Transmembrane</keyword>
<reference evidence="2 3" key="1">
    <citation type="submission" date="2020-03" db="EMBL/GenBank/DDBJ databases">
        <title>Genomic Encyclopedia of Type Strains, Phase IV (KMG-IV): sequencing the most valuable type-strain genomes for metagenomic binning, comparative biology and taxonomic classification.</title>
        <authorList>
            <person name="Goeker M."/>
        </authorList>
    </citation>
    <scope>NUCLEOTIDE SEQUENCE [LARGE SCALE GENOMIC DNA]</scope>
    <source>
        <strain evidence="2 3">DSM 29762</strain>
    </source>
</reference>
<gene>
    <name evidence="2" type="ORF">GGR42_002076</name>
</gene>
<proteinExistence type="predicted"/>
<feature type="transmembrane region" description="Helical" evidence="1">
    <location>
        <begin position="110"/>
        <end position="131"/>
    </location>
</feature>
<evidence type="ECO:0000313" key="3">
    <source>
        <dbReference type="Proteomes" id="UP000590442"/>
    </source>
</evidence>
<keyword evidence="1" id="KW-1133">Transmembrane helix</keyword>
<dbReference type="RefSeq" id="WP_167963561.1">
    <property type="nucleotide sequence ID" value="NZ_JAATJJ010000001.1"/>
</dbReference>
<comment type="caution">
    <text evidence="2">The sequence shown here is derived from an EMBL/GenBank/DDBJ whole genome shotgun (WGS) entry which is preliminary data.</text>
</comment>
<sequence>MSTINPQDQELLTLLKKKIQQVSGLPSPDNWSQKDFDFLVFFIEEKSGIRISLSTLKRIWKNENNRLPHISTLDALSQVAFQKKWLSLKSDSVLKQEPISSKKEKSSNKILWSSFIVIVMGLLIFFSYGYFKNESKNKTLDIGNVQFSAHTSVDNRVPNSVVFDYDVSEIEAEKFYLQQSWDASRRVEILKENKQQTDIYYLPGLYFAKLIADTTILAQIPVHIKTDDWHLTSNRDNTGKFYDRKQWLTNGTLGVLRNEKTLEESNLLFYNSRDFKTDGDNFQYTSSFKMDSIPTYQCPKMSLILKGNNDYFIFQILKKGCESDAFLKLSEKQISGKTNDLTMFGADVYTWQNIHVNVENKVLTLSLNGNKIYENEYGNPIGSLKEITYVFSGWGAIDNVELKDTKGIITYADDFE</sequence>
<evidence type="ECO:0000313" key="2">
    <source>
        <dbReference type="EMBL" id="NJB71614.1"/>
    </source>
</evidence>
<dbReference type="AlphaFoldDB" id="A0A846R2M2"/>
<keyword evidence="3" id="KW-1185">Reference proteome</keyword>
<protein>
    <submittedName>
        <fullName evidence="2">Uncharacterized protein</fullName>
    </submittedName>
</protein>
<dbReference type="EMBL" id="JAATJJ010000001">
    <property type="protein sequence ID" value="NJB71614.1"/>
    <property type="molecule type" value="Genomic_DNA"/>
</dbReference>
<evidence type="ECO:0000256" key="1">
    <source>
        <dbReference type="SAM" id="Phobius"/>
    </source>
</evidence>
<name>A0A846R2M2_9FLAO</name>
<accession>A0A846R2M2</accession>
<keyword evidence="1" id="KW-0472">Membrane</keyword>